<evidence type="ECO:0000259" key="2">
    <source>
        <dbReference type="Pfam" id="PF01106"/>
    </source>
</evidence>
<evidence type="ECO:0000313" key="3">
    <source>
        <dbReference type="EMBL" id="SUX10889.1"/>
    </source>
</evidence>
<dbReference type="PANTHER" id="PTHR11178:SF1">
    <property type="entry name" value="NFU1 IRON-SULFUR CLUSTER SCAFFOLD HOMOLOG, MITOCHONDRIAL"/>
    <property type="match status" value="1"/>
</dbReference>
<dbReference type="AlphaFoldDB" id="A0A381DJN1"/>
<protein>
    <submittedName>
        <fullName evidence="3">NifU family protein</fullName>
    </submittedName>
</protein>
<dbReference type="Gene3D" id="3.30.300.130">
    <property type="entry name" value="Fe-S cluster assembly (FSCA)"/>
    <property type="match status" value="1"/>
</dbReference>
<proteinExistence type="inferred from homology"/>
<dbReference type="InterPro" id="IPR001075">
    <property type="entry name" value="NIF_FeS_clus_asmbl_NifU_C"/>
</dbReference>
<dbReference type="GO" id="GO:0016226">
    <property type="term" value="P:iron-sulfur cluster assembly"/>
    <property type="evidence" value="ECO:0007669"/>
    <property type="project" value="InterPro"/>
</dbReference>
<dbReference type="Proteomes" id="UP000254920">
    <property type="component" value="Unassembled WGS sequence"/>
</dbReference>
<dbReference type="PANTHER" id="PTHR11178">
    <property type="entry name" value="IRON-SULFUR CLUSTER SCAFFOLD PROTEIN NFU-RELATED"/>
    <property type="match status" value="1"/>
</dbReference>
<comment type="similarity">
    <text evidence="1">Belongs to the NifU family.</text>
</comment>
<dbReference type="GeneID" id="93091520"/>
<feature type="domain" description="NIF system FeS cluster assembly NifU C-terminal" evidence="2">
    <location>
        <begin position="13"/>
        <end position="78"/>
    </location>
</feature>
<accession>A0A381DJN1</accession>
<reference evidence="3 4" key="1">
    <citation type="submission" date="2018-06" db="EMBL/GenBank/DDBJ databases">
        <authorList>
            <consortium name="Pathogen Informatics"/>
            <person name="Doyle S."/>
        </authorList>
    </citation>
    <scope>NUCLEOTIDE SEQUENCE [LARGE SCALE GENOMIC DNA]</scope>
    <source>
        <strain evidence="3 4">NCTC12475</strain>
    </source>
</reference>
<sequence length="88" mass="9671">MIPFSDEELLNPVKSSLAKILPMLEKDGGGMEFLGIKNAKVYVRLIGACNGCPSSGQTLKYGVERQLKIDIHPEIEVINIPVGEKFEI</sequence>
<dbReference type="RefSeq" id="WP_089183237.1">
    <property type="nucleotide sequence ID" value="NZ_CP043427.1"/>
</dbReference>
<evidence type="ECO:0000313" key="4">
    <source>
        <dbReference type="Proteomes" id="UP000254920"/>
    </source>
</evidence>
<dbReference type="Pfam" id="PF01106">
    <property type="entry name" value="NifU"/>
    <property type="match status" value="1"/>
</dbReference>
<gene>
    <name evidence="3" type="ORF">NCTC12475_01100</name>
</gene>
<dbReference type="STRING" id="32024.GCA_000788295_01449"/>
<keyword evidence="4" id="KW-1185">Reference proteome</keyword>
<dbReference type="GO" id="GO:0005506">
    <property type="term" value="F:iron ion binding"/>
    <property type="evidence" value="ECO:0007669"/>
    <property type="project" value="InterPro"/>
</dbReference>
<dbReference type="EMBL" id="UFVD01000001">
    <property type="protein sequence ID" value="SUX10889.1"/>
    <property type="molecule type" value="Genomic_DNA"/>
</dbReference>
<dbReference type="SUPFAM" id="SSF117916">
    <property type="entry name" value="Fe-S cluster assembly (FSCA) domain-like"/>
    <property type="match status" value="1"/>
</dbReference>
<dbReference type="GO" id="GO:0051536">
    <property type="term" value="F:iron-sulfur cluster binding"/>
    <property type="evidence" value="ECO:0007669"/>
    <property type="project" value="InterPro"/>
</dbReference>
<dbReference type="OrthoDB" id="9796965at2"/>
<evidence type="ECO:0000256" key="1">
    <source>
        <dbReference type="ARBA" id="ARBA00006420"/>
    </source>
</evidence>
<organism evidence="3 4">
    <name type="scientific">Campylobacter sputorum subsp. sputorum</name>
    <dbReference type="NCBI Taxonomy" id="32024"/>
    <lineage>
        <taxon>Bacteria</taxon>
        <taxon>Pseudomonadati</taxon>
        <taxon>Campylobacterota</taxon>
        <taxon>Epsilonproteobacteria</taxon>
        <taxon>Campylobacterales</taxon>
        <taxon>Campylobacteraceae</taxon>
        <taxon>Campylobacter</taxon>
    </lineage>
</organism>
<name>A0A381DJN1_9BACT</name>
<dbReference type="InterPro" id="IPR034904">
    <property type="entry name" value="FSCA_dom_sf"/>
</dbReference>